<dbReference type="GO" id="GO:0016757">
    <property type="term" value="F:glycosyltransferase activity"/>
    <property type="evidence" value="ECO:0007669"/>
    <property type="project" value="UniProtKB-KW"/>
</dbReference>
<dbReference type="EC" id="2.4.-.-" evidence="3"/>
<protein>
    <submittedName>
        <fullName evidence="3">Glycosyltransferase family 4 protein</fullName>
        <ecNumber evidence="3">2.4.-.-</ecNumber>
    </submittedName>
</protein>
<gene>
    <name evidence="3" type="ORF">ACFPPA_12925</name>
</gene>
<sequence length="334" mass="36889">MSHALDPTLISAPVVTGSGVMIVHRSLEKGIPGYRTDPLSPWAGLLPPLLRMRPGQPCAITHAQPELGPWVAHRDSTLVATFHSYSLDPELLGAMTRQQRLLHRYVIAPAVDASLKRARWVTAVSDFTASLVVQQHQVGRRLVVIKNGVDSALFKPAPPVRRDPVHILFAGNPRRLKGSHHLEALADRLPSGVLMQYTTGLRDSGVDVPSATTRLIAIPRRTHEQMAGLYQQADILFFPTRREGLSLAVLEAMACGLPIVATRCSSIPELVEHGKGGFLFDMDDREQMLKYLLQLTNDPTLRAEMGAYNRERILAGFTLQQMIDGYREVFSACD</sequence>
<name>A0ABW0QPG6_9GAMM</name>
<dbReference type="Pfam" id="PF13439">
    <property type="entry name" value="Glyco_transf_4"/>
    <property type="match status" value="1"/>
</dbReference>
<keyword evidence="3" id="KW-0808">Transferase</keyword>
<accession>A0ABW0QPG6</accession>
<dbReference type="PANTHER" id="PTHR45947">
    <property type="entry name" value="SULFOQUINOVOSYL TRANSFERASE SQD2"/>
    <property type="match status" value="1"/>
</dbReference>
<feature type="domain" description="Glycosyl transferase family 1" evidence="1">
    <location>
        <begin position="218"/>
        <end position="312"/>
    </location>
</feature>
<proteinExistence type="predicted"/>
<dbReference type="EMBL" id="JBHSNF010000002">
    <property type="protein sequence ID" value="MFC5526638.1"/>
    <property type="molecule type" value="Genomic_DNA"/>
</dbReference>
<comment type="caution">
    <text evidence="3">The sequence shown here is derived from an EMBL/GenBank/DDBJ whole genome shotgun (WGS) entry which is preliminary data.</text>
</comment>
<dbReference type="Pfam" id="PF00534">
    <property type="entry name" value="Glycos_transf_1"/>
    <property type="match status" value="1"/>
</dbReference>
<dbReference type="Proteomes" id="UP001596114">
    <property type="component" value="Unassembled WGS sequence"/>
</dbReference>
<organism evidence="3 4">
    <name type="scientific">Rhodanobacter ginsengisoli</name>
    <dbReference type="NCBI Taxonomy" id="418646"/>
    <lineage>
        <taxon>Bacteria</taxon>
        <taxon>Pseudomonadati</taxon>
        <taxon>Pseudomonadota</taxon>
        <taxon>Gammaproteobacteria</taxon>
        <taxon>Lysobacterales</taxon>
        <taxon>Rhodanobacteraceae</taxon>
        <taxon>Rhodanobacter</taxon>
    </lineage>
</organism>
<reference evidence="4" key="1">
    <citation type="journal article" date="2019" name="Int. J. Syst. Evol. Microbiol.">
        <title>The Global Catalogue of Microorganisms (GCM) 10K type strain sequencing project: providing services to taxonomists for standard genome sequencing and annotation.</title>
        <authorList>
            <consortium name="The Broad Institute Genomics Platform"/>
            <consortium name="The Broad Institute Genome Sequencing Center for Infectious Disease"/>
            <person name="Wu L."/>
            <person name="Ma J."/>
        </authorList>
    </citation>
    <scope>NUCLEOTIDE SEQUENCE [LARGE SCALE GENOMIC DNA]</scope>
    <source>
        <strain evidence="4">CGMCC 1.16619</strain>
    </source>
</reference>
<dbReference type="Gene3D" id="3.40.50.2000">
    <property type="entry name" value="Glycogen Phosphorylase B"/>
    <property type="match status" value="3"/>
</dbReference>
<evidence type="ECO:0000259" key="2">
    <source>
        <dbReference type="Pfam" id="PF13439"/>
    </source>
</evidence>
<dbReference type="InterPro" id="IPR050194">
    <property type="entry name" value="Glycosyltransferase_grp1"/>
</dbReference>
<keyword evidence="3" id="KW-0328">Glycosyltransferase</keyword>
<dbReference type="RefSeq" id="WP_377320471.1">
    <property type="nucleotide sequence ID" value="NZ_JBHSNF010000002.1"/>
</dbReference>
<evidence type="ECO:0000259" key="1">
    <source>
        <dbReference type="Pfam" id="PF00534"/>
    </source>
</evidence>
<dbReference type="InterPro" id="IPR001296">
    <property type="entry name" value="Glyco_trans_1"/>
</dbReference>
<feature type="domain" description="Glycosyltransferase subfamily 4-like N-terminal" evidence="2">
    <location>
        <begin position="56"/>
        <end position="151"/>
    </location>
</feature>
<dbReference type="CDD" id="cd03801">
    <property type="entry name" value="GT4_PimA-like"/>
    <property type="match status" value="1"/>
</dbReference>
<evidence type="ECO:0000313" key="4">
    <source>
        <dbReference type="Proteomes" id="UP001596114"/>
    </source>
</evidence>
<evidence type="ECO:0000313" key="3">
    <source>
        <dbReference type="EMBL" id="MFC5526638.1"/>
    </source>
</evidence>
<dbReference type="SUPFAM" id="SSF53756">
    <property type="entry name" value="UDP-Glycosyltransferase/glycogen phosphorylase"/>
    <property type="match status" value="1"/>
</dbReference>
<dbReference type="InterPro" id="IPR028098">
    <property type="entry name" value="Glyco_trans_4-like_N"/>
</dbReference>
<keyword evidence="4" id="KW-1185">Reference proteome</keyword>
<dbReference type="PANTHER" id="PTHR45947:SF3">
    <property type="entry name" value="SULFOQUINOVOSYL TRANSFERASE SQD2"/>
    <property type="match status" value="1"/>
</dbReference>